<evidence type="ECO:0000313" key="1">
    <source>
        <dbReference type="EMBL" id="CAH2093420.1"/>
    </source>
</evidence>
<dbReference type="Proteomes" id="UP001153954">
    <property type="component" value="Unassembled WGS sequence"/>
</dbReference>
<accession>A0AAU9U6S8</accession>
<sequence length="67" mass="8276">MLPSTLEIVDMYRISKLKWQWDNHVSRSTDGDWKRRVLERRPRLGKRNVERSPDRWIDNLRKIIDED</sequence>
<name>A0AAU9U6S8_EUPED</name>
<protein>
    <submittedName>
        <fullName evidence="1">Uncharacterized protein</fullName>
    </submittedName>
</protein>
<proteinExistence type="predicted"/>
<dbReference type="EMBL" id="CAKOGL010000013">
    <property type="protein sequence ID" value="CAH2093420.1"/>
    <property type="molecule type" value="Genomic_DNA"/>
</dbReference>
<dbReference type="AlphaFoldDB" id="A0AAU9U6S8"/>
<comment type="caution">
    <text evidence="1">The sequence shown here is derived from an EMBL/GenBank/DDBJ whole genome shotgun (WGS) entry which is preliminary data.</text>
</comment>
<gene>
    <name evidence="1" type="ORF">EEDITHA_LOCUS9090</name>
</gene>
<keyword evidence="2" id="KW-1185">Reference proteome</keyword>
<organism evidence="1 2">
    <name type="scientific">Euphydryas editha</name>
    <name type="common">Edith's checkerspot</name>
    <dbReference type="NCBI Taxonomy" id="104508"/>
    <lineage>
        <taxon>Eukaryota</taxon>
        <taxon>Metazoa</taxon>
        <taxon>Ecdysozoa</taxon>
        <taxon>Arthropoda</taxon>
        <taxon>Hexapoda</taxon>
        <taxon>Insecta</taxon>
        <taxon>Pterygota</taxon>
        <taxon>Neoptera</taxon>
        <taxon>Endopterygota</taxon>
        <taxon>Lepidoptera</taxon>
        <taxon>Glossata</taxon>
        <taxon>Ditrysia</taxon>
        <taxon>Papilionoidea</taxon>
        <taxon>Nymphalidae</taxon>
        <taxon>Nymphalinae</taxon>
        <taxon>Euphydryas</taxon>
    </lineage>
</organism>
<evidence type="ECO:0000313" key="2">
    <source>
        <dbReference type="Proteomes" id="UP001153954"/>
    </source>
</evidence>
<reference evidence="1" key="1">
    <citation type="submission" date="2022-03" db="EMBL/GenBank/DDBJ databases">
        <authorList>
            <person name="Tunstrom K."/>
        </authorList>
    </citation>
    <scope>NUCLEOTIDE SEQUENCE</scope>
</reference>